<reference evidence="1 2" key="1">
    <citation type="submission" date="2022-05" db="EMBL/GenBank/DDBJ databases">
        <title>Identification of Peptoniphilus vaginalis-like Bacteria, Peptoniphilus septimus sp. nov. from Blood Cultures in a Cervical Cancer Patient receiving Chemotherapy: Case and Implications.</title>
        <authorList>
            <person name="Zhan X.-Y."/>
        </authorList>
    </citation>
    <scope>NUCLEOTIDE SEQUENCE [LARGE SCALE GENOMIC DNA]</scope>
    <source>
        <strain evidence="1 2">SAHP1</strain>
    </source>
</reference>
<dbReference type="RefSeq" id="WP_250341711.1">
    <property type="nucleotide sequence ID" value="NZ_CP097885.1"/>
</dbReference>
<dbReference type="SUPFAM" id="SSF68906">
    <property type="entry name" value="SAP domain"/>
    <property type="match status" value="1"/>
</dbReference>
<dbReference type="InterPro" id="IPR036361">
    <property type="entry name" value="SAP_dom_sf"/>
</dbReference>
<proteinExistence type="predicted"/>
<dbReference type="Proteomes" id="UP001056218">
    <property type="component" value="Chromosome"/>
</dbReference>
<protein>
    <recommendedName>
        <fullName evidence="3">Rho termination factor N-terminal domain-containing protein</fullName>
    </recommendedName>
</protein>
<gene>
    <name evidence="1" type="ORF">M9426_06495</name>
</gene>
<organism evidence="1 2">
    <name type="scientific">Peptoniphilus genitalis</name>
    <dbReference type="NCBI Taxonomy" id="3036303"/>
    <lineage>
        <taxon>Bacteria</taxon>
        <taxon>Bacillati</taxon>
        <taxon>Bacillota</taxon>
        <taxon>Tissierellia</taxon>
        <taxon>Tissierellales</taxon>
        <taxon>Peptoniphilaceae</taxon>
        <taxon>Peptoniphilus</taxon>
    </lineage>
</organism>
<accession>A0ABY4TL54</accession>
<evidence type="ECO:0008006" key="3">
    <source>
        <dbReference type="Google" id="ProtNLM"/>
    </source>
</evidence>
<dbReference type="EMBL" id="CP097885">
    <property type="protein sequence ID" value="URN40900.1"/>
    <property type="molecule type" value="Genomic_DNA"/>
</dbReference>
<evidence type="ECO:0000313" key="1">
    <source>
        <dbReference type="EMBL" id="URN40900.1"/>
    </source>
</evidence>
<keyword evidence="2" id="KW-1185">Reference proteome</keyword>
<evidence type="ECO:0000313" key="2">
    <source>
        <dbReference type="Proteomes" id="UP001056218"/>
    </source>
</evidence>
<sequence>MRLRLDNLYYTTDNPNKILELQELGAEIVGGEKTVEKGIKIDKVSNLENLKVDELEKLCDEKGIDRSGATKKAELIELLK</sequence>
<name>A0ABY4TL54_9FIRM</name>
<dbReference type="Gene3D" id="1.10.720.30">
    <property type="entry name" value="SAP domain"/>
    <property type="match status" value="1"/>
</dbReference>